<proteinExistence type="predicted"/>
<gene>
    <name evidence="1" type="ORF">H6G24_06245</name>
</gene>
<evidence type="ECO:0000313" key="2">
    <source>
        <dbReference type="Proteomes" id="UP000658514"/>
    </source>
</evidence>
<dbReference type="EMBL" id="JACJQH010000007">
    <property type="protein sequence ID" value="MBD2195099.1"/>
    <property type="molecule type" value="Genomic_DNA"/>
</dbReference>
<sequence>MQNNNQDKNHHKIQPKKKNTKILILTEVSDQEAEIVTGGEVSPAAWIPMTWENND</sequence>
<organism evidence="1 2">
    <name type="scientific">Calothrix parietina FACHB-288</name>
    <dbReference type="NCBI Taxonomy" id="2692896"/>
    <lineage>
        <taxon>Bacteria</taxon>
        <taxon>Bacillati</taxon>
        <taxon>Cyanobacteriota</taxon>
        <taxon>Cyanophyceae</taxon>
        <taxon>Nostocales</taxon>
        <taxon>Calotrichaceae</taxon>
        <taxon>Calothrix</taxon>
    </lineage>
</organism>
<dbReference type="Proteomes" id="UP000658514">
    <property type="component" value="Unassembled WGS sequence"/>
</dbReference>
<protein>
    <recommendedName>
        <fullName evidence="3">Anacyclamide</fullName>
    </recommendedName>
</protein>
<dbReference type="RefSeq" id="WP_190539015.1">
    <property type="nucleotide sequence ID" value="NZ_CAWPNO010000106.1"/>
</dbReference>
<name>A0ABR8A5I3_9CYAN</name>
<reference evidence="1 2" key="1">
    <citation type="journal article" date="2020" name="ISME J.">
        <title>Comparative genomics reveals insights into cyanobacterial evolution and habitat adaptation.</title>
        <authorList>
            <person name="Chen M.Y."/>
            <person name="Teng W.K."/>
            <person name="Zhao L."/>
            <person name="Hu C.X."/>
            <person name="Zhou Y.K."/>
            <person name="Han B.P."/>
            <person name="Song L.R."/>
            <person name="Shu W.S."/>
        </authorList>
    </citation>
    <scope>NUCLEOTIDE SEQUENCE [LARGE SCALE GENOMIC DNA]</scope>
    <source>
        <strain evidence="1 2">FACHB-288</strain>
    </source>
</reference>
<evidence type="ECO:0008006" key="3">
    <source>
        <dbReference type="Google" id="ProtNLM"/>
    </source>
</evidence>
<keyword evidence="2" id="KW-1185">Reference proteome</keyword>
<evidence type="ECO:0000313" key="1">
    <source>
        <dbReference type="EMBL" id="MBD2195099.1"/>
    </source>
</evidence>
<comment type="caution">
    <text evidence="1">The sequence shown here is derived from an EMBL/GenBank/DDBJ whole genome shotgun (WGS) entry which is preliminary data.</text>
</comment>
<accession>A0ABR8A5I3</accession>